<gene>
    <name evidence="1" type="ORF">H6A01_04420</name>
</gene>
<organism evidence="1 2">
    <name type="scientific">Veillonella magna</name>
    <dbReference type="NCBI Taxonomy" id="464322"/>
    <lineage>
        <taxon>Bacteria</taxon>
        <taxon>Bacillati</taxon>
        <taxon>Bacillota</taxon>
        <taxon>Negativicutes</taxon>
        <taxon>Veillonellales</taxon>
        <taxon>Veillonellaceae</taxon>
        <taxon>Veillonella</taxon>
    </lineage>
</organism>
<comment type="caution">
    <text evidence="1">The sequence shown here is derived from an EMBL/GenBank/DDBJ whole genome shotgun (WGS) entry which is preliminary data.</text>
</comment>
<dbReference type="Proteomes" id="UP000707138">
    <property type="component" value="Unassembled WGS sequence"/>
</dbReference>
<name>A0ABS2GH16_9FIRM</name>
<keyword evidence="2" id="KW-1185">Reference proteome</keyword>
<evidence type="ECO:0000313" key="1">
    <source>
        <dbReference type="EMBL" id="MBM6912567.1"/>
    </source>
</evidence>
<reference evidence="1 2" key="1">
    <citation type="journal article" date="2021" name="Sci. Rep.">
        <title>The distribution of antibiotic resistance genes in chicken gut microbiota commensals.</title>
        <authorList>
            <person name="Juricova H."/>
            <person name="Matiasovicova J."/>
            <person name="Kubasova T."/>
            <person name="Cejkova D."/>
            <person name="Rychlik I."/>
        </authorList>
    </citation>
    <scope>NUCLEOTIDE SEQUENCE [LARGE SCALE GENOMIC DNA]</scope>
    <source>
        <strain evidence="1 2">An537</strain>
    </source>
</reference>
<protein>
    <submittedName>
        <fullName evidence="1">Uncharacterized protein</fullName>
    </submittedName>
</protein>
<sequence length="55" mass="6106">MLPEKKELVFAGTLFSEDNPGVSDRYEDASGRSVDDVVEVLKEAGLYKAEVRTDE</sequence>
<proteinExistence type="predicted"/>
<accession>A0ABS2GH16</accession>
<dbReference type="RefSeq" id="WP_205087669.1">
    <property type="nucleotide sequence ID" value="NZ_JACJLA010000006.1"/>
</dbReference>
<dbReference type="EMBL" id="JACJLA010000006">
    <property type="protein sequence ID" value="MBM6912567.1"/>
    <property type="molecule type" value="Genomic_DNA"/>
</dbReference>
<evidence type="ECO:0000313" key="2">
    <source>
        <dbReference type="Proteomes" id="UP000707138"/>
    </source>
</evidence>